<feature type="transmembrane region" description="Helical" evidence="8">
    <location>
        <begin position="480"/>
        <end position="498"/>
    </location>
</feature>
<evidence type="ECO:0000256" key="1">
    <source>
        <dbReference type="ARBA" id="ARBA00004141"/>
    </source>
</evidence>
<reference evidence="10 11" key="1">
    <citation type="submission" date="2018-11" db="EMBL/GenBank/DDBJ databases">
        <authorList>
            <consortium name="Pathogen Informatics"/>
        </authorList>
    </citation>
    <scope>NUCLEOTIDE SEQUENCE [LARGE SCALE GENOMIC DNA]</scope>
</reference>
<comment type="function">
    <text evidence="8">Sodium-phosphate symporter.</text>
</comment>
<dbReference type="Proteomes" id="UP000050761">
    <property type="component" value="Unassembled WGS sequence"/>
</dbReference>
<organism evidence="11 12">
    <name type="scientific">Heligmosomoides polygyrus</name>
    <name type="common">Parasitic roundworm</name>
    <dbReference type="NCBI Taxonomy" id="6339"/>
    <lineage>
        <taxon>Eukaryota</taxon>
        <taxon>Metazoa</taxon>
        <taxon>Ecdysozoa</taxon>
        <taxon>Nematoda</taxon>
        <taxon>Chromadorea</taxon>
        <taxon>Rhabditida</taxon>
        <taxon>Rhabditina</taxon>
        <taxon>Rhabditomorpha</taxon>
        <taxon>Strongyloidea</taxon>
        <taxon>Heligmosomidae</taxon>
        <taxon>Heligmosomoides</taxon>
    </lineage>
</organism>
<dbReference type="OrthoDB" id="260807at2759"/>
<dbReference type="GO" id="GO:0016020">
    <property type="term" value="C:membrane"/>
    <property type="evidence" value="ECO:0007669"/>
    <property type="project" value="UniProtKB-SubCell"/>
</dbReference>
<dbReference type="GO" id="GO:0005315">
    <property type="term" value="F:phosphate transmembrane transporter activity"/>
    <property type="evidence" value="ECO:0007669"/>
    <property type="project" value="InterPro"/>
</dbReference>
<keyword evidence="5 8" id="KW-0812">Transmembrane</keyword>
<feature type="transmembrane region" description="Helical" evidence="8">
    <location>
        <begin position="247"/>
        <end position="265"/>
    </location>
</feature>
<dbReference type="WBParaSite" id="HPBE_0000056401-mRNA-1">
    <property type="protein sequence ID" value="HPBE_0000056401-mRNA-1"/>
    <property type="gene ID" value="HPBE_0000056401"/>
</dbReference>
<evidence type="ECO:0000256" key="8">
    <source>
        <dbReference type="RuleBase" id="RU363058"/>
    </source>
</evidence>
<dbReference type="AlphaFoldDB" id="A0A183F322"/>
<evidence type="ECO:0000313" key="11">
    <source>
        <dbReference type="Proteomes" id="UP000050761"/>
    </source>
</evidence>
<feature type="transmembrane region" description="Helical" evidence="8">
    <location>
        <begin position="209"/>
        <end position="235"/>
    </location>
</feature>
<keyword evidence="3 8" id="KW-0813">Transport</keyword>
<keyword evidence="4 8" id="KW-0592">Phosphate transport</keyword>
<keyword evidence="6 8" id="KW-1133">Transmembrane helix</keyword>
<proteinExistence type="inferred from homology"/>
<feature type="transmembrane region" description="Helical" evidence="8">
    <location>
        <begin position="443"/>
        <end position="460"/>
    </location>
</feature>
<evidence type="ECO:0000256" key="2">
    <source>
        <dbReference type="ARBA" id="ARBA00009916"/>
    </source>
</evidence>
<protein>
    <recommendedName>
        <fullName evidence="8">Phosphate transporter</fullName>
    </recommendedName>
</protein>
<dbReference type="PANTHER" id="PTHR11101">
    <property type="entry name" value="PHOSPHATE TRANSPORTER"/>
    <property type="match status" value="1"/>
</dbReference>
<dbReference type="Pfam" id="PF01384">
    <property type="entry name" value="PHO4"/>
    <property type="match status" value="2"/>
</dbReference>
<feature type="region of interest" description="Disordered" evidence="9">
    <location>
        <begin position="567"/>
        <end position="587"/>
    </location>
</feature>
<evidence type="ECO:0000256" key="3">
    <source>
        <dbReference type="ARBA" id="ARBA00022448"/>
    </source>
</evidence>
<keyword evidence="11" id="KW-1185">Reference proteome</keyword>
<name>A0A183F322_HELPZ</name>
<dbReference type="GO" id="GO:0035435">
    <property type="term" value="P:phosphate ion transmembrane transport"/>
    <property type="evidence" value="ECO:0007669"/>
    <property type="project" value="TreeGrafter"/>
</dbReference>
<reference evidence="12" key="2">
    <citation type="submission" date="2019-09" db="UniProtKB">
        <authorList>
            <consortium name="WormBaseParasite"/>
        </authorList>
    </citation>
    <scope>IDENTIFICATION</scope>
</reference>
<comment type="similarity">
    <text evidence="2 8">Belongs to the inorganic phosphate transporter (PiT) (TC 2.A.20) family.</text>
</comment>
<evidence type="ECO:0000256" key="6">
    <source>
        <dbReference type="ARBA" id="ARBA00022989"/>
    </source>
</evidence>
<feature type="transmembrane region" description="Helical" evidence="8">
    <location>
        <begin position="12"/>
        <end position="32"/>
    </location>
</feature>
<dbReference type="EMBL" id="UZAH01000424">
    <property type="protein sequence ID" value="VDO18947.1"/>
    <property type="molecule type" value="Genomic_DNA"/>
</dbReference>
<evidence type="ECO:0000313" key="12">
    <source>
        <dbReference type="WBParaSite" id="HPBE_0000056401-mRNA-1"/>
    </source>
</evidence>
<sequence>MVEDLVAFQTALLPWLIVGAVIAFILAFAIGANDTANSFGTSVGSKVVTLTQAYILASIFETLGACLLGHKVTDTMRKGVLDLSVYNNSELELMYGQISILSGCGAWMLLATFFKLPVSTTHSIVGATIGFSLVLKGSVGIRWHKISRICRFQRTCMSKPDHVQCYDAHTPPENMKQCLREGYRSPLWIPPNPPARTAFEVPPCGRVILASWIVSPLLSGFVSVVFFVCIDHFVLRRSRPLHSGLKILPAIYFTCMTFNVFAIVYEGSEFLYLDRLNLKHCIIISLSFGLISAAAAQFIIAPWLKRSILARTDPESNNSSELNAVGAQRQGGEEQWFVWSRSAQFSSRNFVCRSAFIFHCPSIECSAMNTVAPSSSVASFFRSSKPEDPQAATLFSLLQVMTACFGGFAHGGNDVSNAIAPLVSLYVIYQEGSSAQTLHTPGYILLYGSVGMCIGLWMLGHRVIYTVGENLTKITPPSGFAIEFGAAVTVLVASKLGLPISSTQCKVGSVVAVGLAQASHSVRWHTFRNISLSWIVTLPVAGKSYLSRFWQWSFGCLETDGGLASTRAEIPPTESSDAGPPSSCRLL</sequence>
<evidence type="ECO:0000256" key="7">
    <source>
        <dbReference type="ARBA" id="ARBA00023136"/>
    </source>
</evidence>
<evidence type="ECO:0000256" key="5">
    <source>
        <dbReference type="ARBA" id="ARBA00022692"/>
    </source>
</evidence>
<feature type="transmembrane region" description="Helical" evidence="8">
    <location>
        <begin position="277"/>
        <end position="301"/>
    </location>
</feature>
<gene>
    <name evidence="10" type="ORF">HPBE_LOCUS565</name>
</gene>
<comment type="subcellular location">
    <subcellularLocation>
        <location evidence="1 8">Membrane</location>
        <topology evidence="1 8">Multi-pass membrane protein</topology>
    </subcellularLocation>
</comment>
<evidence type="ECO:0000256" key="4">
    <source>
        <dbReference type="ARBA" id="ARBA00022592"/>
    </source>
</evidence>
<accession>A0A183F322</accession>
<dbReference type="PANTHER" id="PTHR11101:SF80">
    <property type="entry name" value="PHOSPHATE TRANSPORTER"/>
    <property type="match status" value="1"/>
</dbReference>
<feature type="transmembrane region" description="Helical" evidence="8">
    <location>
        <begin position="93"/>
        <end position="114"/>
    </location>
</feature>
<feature type="transmembrane region" description="Helical" evidence="8">
    <location>
        <begin position="52"/>
        <end position="72"/>
    </location>
</feature>
<keyword evidence="7 8" id="KW-0472">Membrane</keyword>
<evidence type="ECO:0000256" key="9">
    <source>
        <dbReference type="SAM" id="MobiDB-lite"/>
    </source>
</evidence>
<evidence type="ECO:0000313" key="10">
    <source>
        <dbReference type="EMBL" id="VDO18947.1"/>
    </source>
</evidence>
<accession>A0A3P7U966</accession>
<dbReference type="InterPro" id="IPR001204">
    <property type="entry name" value="Phos_transporter"/>
</dbReference>